<feature type="repeat" description="TPR" evidence="1">
    <location>
        <begin position="268"/>
        <end position="301"/>
    </location>
</feature>
<keyword evidence="6" id="KW-1185">Reference proteome</keyword>
<gene>
    <name evidence="5" type="ORF">SAMN05421741_10124</name>
</gene>
<feature type="domain" description="Signal transduction histidine kinase internal region" evidence="4">
    <location>
        <begin position="420"/>
        <end position="496"/>
    </location>
</feature>
<name>A0A1I4W212_9FLAO</name>
<proteinExistence type="predicted"/>
<dbReference type="PROSITE" id="PS51257">
    <property type="entry name" value="PROKAR_LIPOPROTEIN"/>
    <property type="match status" value="1"/>
</dbReference>
<sequence length="623" mass="73372">MKYYYLFLFIILLFGCDKKDIAVSSKNNRPDKPDSVYFDKLVHMECLPASATLDSLQRYIGDFQTVESRQRSIYYLLKTKWHRIQGEKDSTLFYFDKLTINEGDVELKILKFLEELYIDYQSSAAVAYDKSARIFSNIKFAEQRNSLFTFRLYRELAEAYYLNGKQRESSHFNDLWFKNTPNKKSLWVQDSYYSNQFVIAHQLERVDSMKIYLDKVEKVANQLNNERVTAKFHNYEAQYHYYAKNYEAALESSKKFFNYYKKIDNLAYDNYHNLALAFLDNKELDSALYYFKKAYVVSKENKEEINGELYFKMLAEVYDKQGDFKNASIAKDSVQKHYYAFQEKVQNDKLEELKIQYDTEKKDIKINNLQSTNKLHKMLLVGGAFLVISVGSILYMIYKRRFLKAKNEKLEIENKKLNIEQKVLQLQLNPHFVYNSIANLQGLISQGETTKSVNYLSSFSKLLRNILELNREDFIPLKDEIASVTNYMKLQQMRFEGLFDYEINLPEDYNTEFIMIPPMLLQPFLENSIEHGFKNINYKGKIEISFAITDKKLIVEIEDNGTGMSNSKTENPNKKSLSKIIIQERLDILFNQKSKESYLEISSINQDEKTGVSVKIILPLIED</sequence>
<dbReference type="OrthoDB" id="6190788at2"/>
<dbReference type="Gene3D" id="3.30.565.10">
    <property type="entry name" value="Histidine kinase-like ATPase, C-terminal domain"/>
    <property type="match status" value="1"/>
</dbReference>
<dbReference type="InterPro" id="IPR036890">
    <property type="entry name" value="HATPase_C_sf"/>
</dbReference>
<evidence type="ECO:0000313" key="6">
    <source>
        <dbReference type="Proteomes" id="UP000199036"/>
    </source>
</evidence>
<dbReference type="PANTHER" id="PTHR34220">
    <property type="entry name" value="SENSOR HISTIDINE KINASE YPDA"/>
    <property type="match status" value="1"/>
</dbReference>
<dbReference type="InterPro" id="IPR050640">
    <property type="entry name" value="Bact_2-comp_sensor_kinase"/>
</dbReference>
<evidence type="ECO:0000313" key="5">
    <source>
        <dbReference type="EMBL" id="SFN07598.1"/>
    </source>
</evidence>
<dbReference type="PANTHER" id="PTHR34220:SF7">
    <property type="entry name" value="SENSOR HISTIDINE KINASE YPDA"/>
    <property type="match status" value="1"/>
</dbReference>
<dbReference type="STRING" id="913024.SAMN05421741_10124"/>
<dbReference type="InterPro" id="IPR010559">
    <property type="entry name" value="Sig_transdc_His_kin_internal"/>
</dbReference>
<dbReference type="RefSeq" id="WP_091517309.1">
    <property type="nucleotide sequence ID" value="NZ_FOVI01000001.1"/>
</dbReference>
<dbReference type="SUPFAM" id="SSF55874">
    <property type="entry name" value="ATPase domain of HSP90 chaperone/DNA topoisomerase II/histidine kinase"/>
    <property type="match status" value="1"/>
</dbReference>
<dbReference type="InterPro" id="IPR019734">
    <property type="entry name" value="TPR_rpt"/>
</dbReference>
<evidence type="ECO:0000256" key="1">
    <source>
        <dbReference type="PROSITE-ProRule" id="PRU00339"/>
    </source>
</evidence>
<dbReference type="AlphaFoldDB" id="A0A1I4W212"/>
<dbReference type="Gene3D" id="1.25.40.10">
    <property type="entry name" value="Tetratricopeptide repeat domain"/>
    <property type="match status" value="1"/>
</dbReference>
<evidence type="ECO:0000256" key="3">
    <source>
        <dbReference type="SAM" id="Phobius"/>
    </source>
</evidence>
<dbReference type="GO" id="GO:0016020">
    <property type="term" value="C:membrane"/>
    <property type="evidence" value="ECO:0007669"/>
    <property type="project" value="InterPro"/>
</dbReference>
<feature type="coiled-coil region" evidence="2">
    <location>
        <begin position="400"/>
        <end position="429"/>
    </location>
</feature>
<keyword evidence="3" id="KW-0472">Membrane</keyword>
<dbReference type="EMBL" id="FOVI01000001">
    <property type="protein sequence ID" value="SFN07598.1"/>
    <property type="molecule type" value="Genomic_DNA"/>
</dbReference>
<dbReference type="Pfam" id="PF06580">
    <property type="entry name" value="His_kinase"/>
    <property type="match status" value="1"/>
</dbReference>
<reference evidence="6" key="1">
    <citation type="submission" date="2016-10" db="EMBL/GenBank/DDBJ databases">
        <authorList>
            <person name="Varghese N."/>
            <person name="Submissions S."/>
        </authorList>
    </citation>
    <scope>NUCLEOTIDE SEQUENCE [LARGE SCALE GENOMIC DNA]</scope>
    <source>
        <strain evidence="6">DS-12</strain>
    </source>
</reference>
<dbReference type="InterPro" id="IPR011990">
    <property type="entry name" value="TPR-like_helical_dom_sf"/>
</dbReference>
<dbReference type="SUPFAM" id="SSF48452">
    <property type="entry name" value="TPR-like"/>
    <property type="match status" value="1"/>
</dbReference>
<dbReference type="GO" id="GO:0000155">
    <property type="term" value="F:phosphorelay sensor kinase activity"/>
    <property type="evidence" value="ECO:0007669"/>
    <property type="project" value="InterPro"/>
</dbReference>
<keyword evidence="1" id="KW-0802">TPR repeat</keyword>
<organism evidence="5 6">
    <name type="scientific">Paenimyroides ummariense</name>
    <dbReference type="NCBI Taxonomy" id="913024"/>
    <lineage>
        <taxon>Bacteria</taxon>
        <taxon>Pseudomonadati</taxon>
        <taxon>Bacteroidota</taxon>
        <taxon>Flavobacteriia</taxon>
        <taxon>Flavobacteriales</taxon>
        <taxon>Flavobacteriaceae</taxon>
        <taxon>Paenimyroides</taxon>
    </lineage>
</organism>
<keyword evidence="2" id="KW-0175">Coiled coil</keyword>
<accession>A0A1I4W212</accession>
<keyword evidence="5" id="KW-0418">Kinase</keyword>
<dbReference type="PROSITE" id="PS50005">
    <property type="entry name" value="TPR"/>
    <property type="match status" value="1"/>
</dbReference>
<dbReference type="Proteomes" id="UP000199036">
    <property type="component" value="Unassembled WGS sequence"/>
</dbReference>
<keyword evidence="5" id="KW-0808">Transferase</keyword>
<feature type="transmembrane region" description="Helical" evidence="3">
    <location>
        <begin position="378"/>
        <end position="398"/>
    </location>
</feature>
<evidence type="ECO:0000259" key="4">
    <source>
        <dbReference type="Pfam" id="PF06580"/>
    </source>
</evidence>
<evidence type="ECO:0000256" key="2">
    <source>
        <dbReference type="SAM" id="Coils"/>
    </source>
</evidence>
<keyword evidence="3" id="KW-0812">Transmembrane</keyword>
<protein>
    <submittedName>
        <fullName evidence="5">Histidine kinase</fullName>
    </submittedName>
</protein>
<keyword evidence="3" id="KW-1133">Transmembrane helix</keyword>